<keyword evidence="5" id="KW-1185">Reference proteome</keyword>
<dbReference type="GO" id="GO:0031419">
    <property type="term" value="F:cobalamin binding"/>
    <property type="evidence" value="ECO:0007669"/>
    <property type="project" value="UniProtKB-KW"/>
</dbReference>
<dbReference type="GO" id="GO:0004494">
    <property type="term" value="F:methylmalonyl-CoA mutase activity"/>
    <property type="evidence" value="ECO:0007669"/>
    <property type="project" value="UniProtKB-EC"/>
</dbReference>
<dbReference type="SUPFAM" id="SSF51703">
    <property type="entry name" value="Cobalamin (vitamin B12)-dependent enzymes"/>
    <property type="match status" value="1"/>
</dbReference>
<evidence type="ECO:0000256" key="2">
    <source>
        <dbReference type="SAM" id="MobiDB-lite"/>
    </source>
</evidence>
<comment type="subunit">
    <text evidence="1">Heterodimer of an alpha and a beta chain.</text>
</comment>
<feature type="domain" description="Methylmalonyl-CoA mutase alpha/beta chain catalytic" evidence="3">
    <location>
        <begin position="19"/>
        <end position="214"/>
    </location>
</feature>
<evidence type="ECO:0000256" key="1">
    <source>
        <dbReference type="ARBA" id="ARBA00011870"/>
    </source>
</evidence>
<reference evidence="4 5" key="1">
    <citation type="submission" date="2015-10" db="EMBL/GenBank/DDBJ databases">
        <title>Draft genome sequence of Streptomyces yokosukanensis DSM 40224, type strain for the species Streptomyces yokosukanensis.</title>
        <authorList>
            <person name="Ruckert C."/>
            <person name="Winkler A."/>
            <person name="Kalinowski J."/>
            <person name="Kampfer P."/>
            <person name="Glaeser S."/>
        </authorList>
    </citation>
    <scope>NUCLEOTIDE SEQUENCE [LARGE SCALE GENOMIC DNA]</scope>
    <source>
        <strain evidence="4 5">DSM 40224</strain>
    </source>
</reference>
<proteinExistence type="predicted"/>
<dbReference type="EMBL" id="LMWN01000006">
    <property type="protein sequence ID" value="KUN09185.1"/>
    <property type="molecule type" value="Genomic_DNA"/>
</dbReference>
<name>A0A101PCX6_9ACTN</name>
<accession>A0A101PCX6</accession>
<dbReference type="OrthoDB" id="4198114at2"/>
<dbReference type="InterPro" id="IPR016176">
    <property type="entry name" value="Cbl-dep_enz_cat"/>
</dbReference>
<organism evidence="4 5">
    <name type="scientific">Streptomyces yokosukanensis</name>
    <dbReference type="NCBI Taxonomy" id="67386"/>
    <lineage>
        <taxon>Bacteria</taxon>
        <taxon>Bacillati</taxon>
        <taxon>Actinomycetota</taxon>
        <taxon>Actinomycetes</taxon>
        <taxon>Kitasatosporales</taxon>
        <taxon>Streptomycetaceae</taxon>
        <taxon>Streptomyces</taxon>
    </lineage>
</organism>
<evidence type="ECO:0000313" key="5">
    <source>
        <dbReference type="Proteomes" id="UP000053127"/>
    </source>
</evidence>
<protein>
    <recommendedName>
        <fullName evidence="3">Methylmalonyl-CoA mutase alpha/beta chain catalytic domain-containing protein</fullName>
    </recommendedName>
</protein>
<sequence>MPDRPRSLRTYPGRRAALVRPYAGSGTAKESNAGYRRLIAQGCTSLSVAFDRPTRLGRDSDTPLARGEVGRAGVAVDSLDDMRVLMDGIPLDRIATSMTIDAPAALLLLLYQLVAEERGIPADRLVGTVRNDVLGAYLTHGACVFPLRPALRLAADVFAYCKDELPRWNALSISRRHLAETGASAAQQIAFALASGVEYVRTAVAAGLDEDDIAAVRRQLAGLRAAPPNRDVEAAALALLQRIEDLGGAVAAIEHGFPQREIERHTRLVAGVRAPRTEDAGEWTDPAVEARQAERIAKLRAWRDQERVDLHMAALRKAASGPGNVLHPMKEALAAGATVGETCAALRETWDTCAPPDPDPAPIPTNGPGQGRRTRVVHE</sequence>
<comment type="caution">
    <text evidence="4">The sequence shown here is derived from an EMBL/GenBank/DDBJ whole genome shotgun (WGS) entry which is preliminary data.</text>
</comment>
<feature type="domain" description="Methylmalonyl-CoA mutase alpha/beta chain catalytic" evidence="3">
    <location>
        <begin position="231"/>
        <end position="351"/>
    </location>
</feature>
<dbReference type="AlphaFoldDB" id="A0A101PCX6"/>
<dbReference type="InterPro" id="IPR006099">
    <property type="entry name" value="MeMalonylCoA_mutase_a/b_cat"/>
</dbReference>
<dbReference type="PANTHER" id="PTHR48101:SF1">
    <property type="entry name" value="METHYLMALONYL-COA MUTASE, LARGE SUBUNIT"/>
    <property type="match status" value="1"/>
</dbReference>
<feature type="compositionally biased region" description="Pro residues" evidence="2">
    <location>
        <begin position="355"/>
        <end position="365"/>
    </location>
</feature>
<dbReference type="PANTHER" id="PTHR48101">
    <property type="entry name" value="METHYLMALONYL-COA MUTASE, MITOCHONDRIAL-RELATED"/>
    <property type="match status" value="1"/>
</dbReference>
<feature type="region of interest" description="Disordered" evidence="2">
    <location>
        <begin position="353"/>
        <end position="379"/>
    </location>
</feature>
<dbReference type="Gene3D" id="3.20.20.240">
    <property type="entry name" value="Methylmalonyl-CoA mutase"/>
    <property type="match status" value="2"/>
</dbReference>
<gene>
    <name evidence="4" type="ORF">AQI95_04870</name>
</gene>
<dbReference type="Proteomes" id="UP000053127">
    <property type="component" value="Unassembled WGS sequence"/>
</dbReference>
<dbReference type="STRING" id="67386.AQI95_04870"/>
<dbReference type="Pfam" id="PF01642">
    <property type="entry name" value="MM_CoA_mutase"/>
    <property type="match status" value="2"/>
</dbReference>
<evidence type="ECO:0000313" key="4">
    <source>
        <dbReference type="EMBL" id="KUN09185.1"/>
    </source>
</evidence>
<evidence type="ECO:0000259" key="3">
    <source>
        <dbReference type="Pfam" id="PF01642"/>
    </source>
</evidence>